<dbReference type="GO" id="GO:0008270">
    <property type="term" value="F:zinc ion binding"/>
    <property type="evidence" value="ECO:0007669"/>
    <property type="project" value="UniProtKB-KW"/>
</dbReference>
<sequence length="374" mass="43807">MHKPATAVVPPTGRATPSLRHRPQALESLLPHDNANDDLRAGMCCTRSKLKNAPVSLPLLSAHSRQEWIAWRRYFFTHIHDKDVPIYRQSEEFFRLIGEVGYSIMKNLYFGSISDERNLEILLHKFDVYFTFCGKRKRPDETLDNYFKSLESIAEKTANSRANVDKYIKEKLLQDMKHGKIFEQFLKIVPIFSKVSNYETLTSTELKFIWYECEYYEDIRKSCQLIEKLEPVREVSIYQKEIQPMRKKNICFKCGHDHSGRRCPAWGQRCWKCGDLNHFLRCCPKTFIRDCVNCGRNHIQFKCPAYAKECSRCKKNNHFAWQCLGDVINCCDYCGQSHLSGRNNCPATKNICNKCQKIGHFTSKCRSRRNSLRK</sequence>
<protein>
    <recommendedName>
        <fullName evidence="3">CCHC-type domain-containing protein</fullName>
    </recommendedName>
</protein>
<accession>A0ABD2W2K1</accession>
<evidence type="ECO:0000256" key="1">
    <source>
        <dbReference type="PROSITE-ProRule" id="PRU00047"/>
    </source>
</evidence>
<dbReference type="Gene3D" id="4.10.60.10">
    <property type="entry name" value="Zinc finger, CCHC-type"/>
    <property type="match status" value="1"/>
</dbReference>
<feature type="region of interest" description="Disordered" evidence="2">
    <location>
        <begin position="1"/>
        <end position="21"/>
    </location>
</feature>
<keyword evidence="1" id="KW-0863">Zinc-finger</keyword>
<comment type="caution">
    <text evidence="4">The sequence shown here is derived from an EMBL/GenBank/DDBJ whole genome shotgun (WGS) entry which is preliminary data.</text>
</comment>
<reference evidence="4 5" key="1">
    <citation type="journal article" date="2024" name="bioRxiv">
        <title>A reference genome for Trichogramma kaykai: A tiny desert-dwelling parasitoid wasp with competing sex-ratio distorters.</title>
        <authorList>
            <person name="Culotta J."/>
            <person name="Lindsey A.R."/>
        </authorList>
    </citation>
    <scope>NUCLEOTIDE SEQUENCE [LARGE SCALE GENOMIC DNA]</scope>
    <source>
        <strain evidence="4 5">KSX58</strain>
    </source>
</reference>
<dbReference type="AlphaFoldDB" id="A0ABD2W2K1"/>
<evidence type="ECO:0000313" key="4">
    <source>
        <dbReference type="EMBL" id="KAL3386816.1"/>
    </source>
</evidence>
<name>A0ABD2W2K1_9HYME</name>
<dbReference type="Proteomes" id="UP001627154">
    <property type="component" value="Unassembled WGS sequence"/>
</dbReference>
<dbReference type="EMBL" id="JBJJXI010000143">
    <property type="protein sequence ID" value="KAL3386816.1"/>
    <property type="molecule type" value="Genomic_DNA"/>
</dbReference>
<gene>
    <name evidence="4" type="ORF">TKK_017746</name>
</gene>
<dbReference type="InterPro" id="IPR001878">
    <property type="entry name" value="Znf_CCHC"/>
</dbReference>
<dbReference type="PROSITE" id="PS50158">
    <property type="entry name" value="ZF_CCHC"/>
    <property type="match status" value="1"/>
</dbReference>
<evidence type="ECO:0000313" key="5">
    <source>
        <dbReference type="Proteomes" id="UP001627154"/>
    </source>
</evidence>
<proteinExistence type="predicted"/>
<evidence type="ECO:0000256" key="2">
    <source>
        <dbReference type="SAM" id="MobiDB-lite"/>
    </source>
</evidence>
<keyword evidence="1" id="KW-0479">Metal-binding</keyword>
<organism evidence="4 5">
    <name type="scientific">Trichogramma kaykai</name>
    <dbReference type="NCBI Taxonomy" id="54128"/>
    <lineage>
        <taxon>Eukaryota</taxon>
        <taxon>Metazoa</taxon>
        <taxon>Ecdysozoa</taxon>
        <taxon>Arthropoda</taxon>
        <taxon>Hexapoda</taxon>
        <taxon>Insecta</taxon>
        <taxon>Pterygota</taxon>
        <taxon>Neoptera</taxon>
        <taxon>Endopterygota</taxon>
        <taxon>Hymenoptera</taxon>
        <taxon>Apocrita</taxon>
        <taxon>Proctotrupomorpha</taxon>
        <taxon>Chalcidoidea</taxon>
        <taxon>Trichogrammatidae</taxon>
        <taxon>Trichogramma</taxon>
    </lineage>
</organism>
<keyword evidence="1" id="KW-0862">Zinc</keyword>
<keyword evidence="5" id="KW-1185">Reference proteome</keyword>
<dbReference type="SMART" id="SM00343">
    <property type="entry name" value="ZnF_C2HC"/>
    <property type="match status" value="5"/>
</dbReference>
<feature type="domain" description="CCHC-type" evidence="3">
    <location>
        <begin position="269"/>
        <end position="285"/>
    </location>
</feature>
<evidence type="ECO:0000259" key="3">
    <source>
        <dbReference type="PROSITE" id="PS50158"/>
    </source>
</evidence>